<dbReference type="AlphaFoldDB" id="H2YGB3"/>
<keyword evidence="2" id="KW-1133">Transmembrane helix</keyword>
<name>H2YGB3_CIOSA</name>
<sequence>MAVYNSTPHQNCITGTTTTTVGKVDSSVGGGFHGWWGFGILGAIFLMAIYGTRNNRATAQRRPVASIAVPTNNETRNEQQPLPEQTSSQPLGSPIPMSFDPNPPEYDAIMTLNEDTSPPHYLTVKSSSNLDKSATENDPSLPFLQHSYGK</sequence>
<dbReference type="GeneTree" id="ENSGT00390000011329"/>
<protein>
    <submittedName>
        <fullName evidence="3">Uncharacterized protein</fullName>
    </submittedName>
</protein>
<dbReference type="Proteomes" id="UP000007875">
    <property type="component" value="Unassembled WGS sequence"/>
</dbReference>
<feature type="compositionally biased region" description="Polar residues" evidence="1">
    <location>
        <begin position="69"/>
        <end position="91"/>
    </location>
</feature>
<feature type="transmembrane region" description="Helical" evidence="2">
    <location>
        <begin position="34"/>
        <end position="52"/>
    </location>
</feature>
<feature type="region of interest" description="Disordered" evidence="1">
    <location>
        <begin position="57"/>
        <end position="150"/>
    </location>
</feature>
<reference evidence="3" key="2">
    <citation type="submission" date="2025-08" db="UniProtKB">
        <authorList>
            <consortium name="Ensembl"/>
        </authorList>
    </citation>
    <scope>IDENTIFICATION</scope>
</reference>
<evidence type="ECO:0000313" key="3">
    <source>
        <dbReference type="Ensembl" id="ENSCSAVP00000004362.1"/>
    </source>
</evidence>
<dbReference type="InParanoid" id="H2YGB3"/>
<keyword evidence="4" id="KW-1185">Reference proteome</keyword>
<proteinExistence type="predicted"/>
<keyword evidence="2" id="KW-0812">Transmembrane</keyword>
<reference evidence="3" key="3">
    <citation type="submission" date="2025-09" db="UniProtKB">
        <authorList>
            <consortium name="Ensembl"/>
        </authorList>
    </citation>
    <scope>IDENTIFICATION</scope>
</reference>
<dbReference type="Ensembl" id="ENSCSAVT00000004426.1">
    <property type="protein sequence ID" value="ENSCSAVP00000004362.1"/>
    <property type="gene ID" value="ENSCSAVG00000002579.1"/>
</dbReference>
<evidence type="ECO:0000256" key="1">
    <source>
        <dbReference type="SAM" id="MobiDB-lite"/>
    </source>
</evidence>
<evidence type="ECO:0000256" key="2">
    <source>
        <dbReference type="SAM" id="Phobius"/>
    </source>
</evidence>
<accession>H2YGB3</accession>
<organism evidence="3 4">
    <name type="scientific">Ciona savignyi</name>
    <name type="common">Pacific transparent sea squirt</name>
    <dbReference type="NCBI Taxonomy" id="51511"/>
    <lineage>
        <taxon>Eukaryota</taxon>
        <taxon>Metazoa</taxon>
        <taxon>Chordata</taxon>
        <taxon>Tunicata</taxon>
        <taxon>Ascidiacea</taxon>
        <taxon>Phlebobranchia</taxon>
        <taxon>Cionidae</taxon>
        <taxon>Ciona</taxon>
    </lineage>
</organism>
<feature type="compositionally biased region" description="Polar residues" evidence="1">
    <location>
        <begin position="124"/>
        <end position="138"/>
    </location>
</feature>
<evidence type="ECO:0000313" key="4">
    <source>
        <dbReference type="Proteomes" id="UP000007875"/>
    </source>
</evidence>
<keyword evidence="2" id="KW-0472">Membrane</keyword>
<reference evidence="4" key="1">
    <citation type="submission" date="2003-08" db="EMBL/GenBank/DDBJ databases">
        <authorList>
            <person name="Birren B."/>
            <person name="Nusbaum C."/>
            <person name="Abebe A."/>
            <person name="Abouelleil A."/>
            <person name="Adekoya E."/>
            <person name="Ait-zahra M."/>
            <person name="Allen N."/>
            <person name="Allen T."/>
            <person name="An P."/>
            <person name="Anderson M."/>
            <person name="Anderson S."/>
            <person name="Arachchi H."/>
            <person name="Armbruster J."/>
            <person name="Bachantsang P."/>
            <person name="Baldwin J."/>
            <person name="Barry A."/>
            <person name="Bayul T."/>
            <person name="Blitshsteyn B."/>
            <person name="Bloom T."/>
            <person name="Blye J."/>
            <person name="Boguslavskiy L."/>
            <person name="Borowsky M."/>
            <person name="Boukhgalter B."/>
            <person name="Brunache A."/>
            <person name="Butler J."/>
            <person name="Calixte N."/>
            <person name="Calvo S."/>
            <person name="Camarata J."/>
            <person name="Campo K."/>
            <person name="Chang J."/>
            <person name="Cheshatsang Y."/>
            <person name="Citroen M."/>
            <person name="Collymore A."/>
            <person name="Considine T."/>
            <person name="Cook A."/>
            <person name="Cooke P."/>
            <person name="Corum B."/>
            <person name="Cuomo C."/>
            <person name="David R."/>
            <person name="Dawoe T."/>
            <person name="Degray S."/>
            <person name="Dodge S."/>
            <person name="Dooley K."/>
            <person name="Dorje P."/>
            <person name="Dorjee K."/>
            <person name="Dorris L."/>
            <person name="Duffey N."/>
            <person name="Dupes A."/>
            <person name="Elkins T."/>
            <person name="Engels R."/>
            <person name="Erickson J."/>
            <person name="Farina A."/>
            <person name="Faro S."/>
            <person name="Ferreira P."/>
            <person name="Fischer H."/>
            <person name="Fitzgerald M."/>
            <person name="Foley K."/>
            <person name="Gage D."/>
            <person name="Galagan J."/>
            <person name="Gearin G."/>
            <person name="Gnerre S."/>
            <person name="Gnirke A."/>
            <person name="Goyette A."/>
            <person name="Graham J."/>
            <person name="Grandbois E."/>
            <person name="Gyaltsen K."/>
            <person name="Hafez N."/>
            <person name="Hagopian D."/>
            <person name="Hagos B."/>
            <person name="Hall J."/>
            <person name="Hatcher B."/>
            <person name="Heller A."/>
            <person name="Higgins H."/>
            <person name="Honan T."/>
            <person name="Horn A."/>
            <person name="Houde N."/>
            <person name="Hughes L."/>
            <person name="Hulme W."/>
            <person name="Husby E."/>
            <person name="Iliev I."/>
            <person name="Jaffe D."/>
            <person name="Jones C."/>
            <person name="Kamal M."/>
            <person name="Kamat A."/>
            <person name="Kamvysselis M."/>
            <person name="Karlsson E."/>
            <person name="Kells C."/>
            <person name="Kieu A."/>
            <person name="Kisner P."/>
            <person name="Kodira C."/>
            <person name="Kulbokas E."/>
            <person name="Labutti K."/>
            <person name="Lama D."/>
            <person name="Landers T."/>
            <person name="Leger J."/>
            <person name="Levine S."/>
            <person name="Lewis D."/>
            <person name="Lewis T."/>
            <person name="Lindblad-toh K."/>
            <person name="Liu X."/>
            <person name="Lokyitsang T."/>
            <person name="Lokyitsang Y."/>
            <person name="Lucien O."/>
            <person name="Lui A."/>
            <person name="Ma L.J."/>
            <person name="Mabbitt R."/>
            <person name="Macdonald J."/>
            <person name="Maclean C."/>
            <person name="Major J."/>
            <person name="Manning J."/>
            <person name="Marabella R."/>
            <person name="Maru K."/>
            <person name="Matthews C."/>
            <person name="Mauceli E."/>
            <person name="Mccarthy M."/>
            <person name="Mcdonough S."/>
            <person name="Mcghee T."/>
            <person name="Meldrim J."/>
            <person name="Meneus L."/>
            <person name="Mesirov J."/>
            <person name="Mihalev A."/>
            <person name="Mihova T."/>
            <person name="Mikkelsen T."/>
            <person name="Mlenga V."/>
            <person name="Moru K."/>
            <person name="Mozes J."/>
            <person name="Mulrain L."/>
            <person name="Munson G."/>
            <person name="Naylor J."/>
            <person name="Newes C."/>
            <person name="Nguyen C."/>
            <person name="Nguyen N."/>
            <person name="Nguyen T."/>
            <person name="Nicol R."/>
            <person name="Nielsen C."/>
            <person name="Nizzari M."/>
            <person name="Norbu C."/>
            <person name="Norbu N."/>
            <person name="O'donnell P."/>
            <person name="Okoawo O."/>
            <person name="O'leary S."/>
            <person name="Omotosho B."/>
            <person name="O'neill K."/>
            <person name="Osman S."/>
            <person name="Parker S."/>
            <person name="Perrin D."/>
            <person name="Phunkhang P."/>
            <person name="Piqani B."/>
            <person name="Purcell S."/>
            <person name="Rachupka T."/>
            <person name="Ramasamy U."/>
            <person name="Rameau R."/>
            <person name="Ray V."/>
            <person name="Raymond C."/>
            <person name="Retta R."/>
            <person name="Richardson S."/>
            <person name="Rise C."/>
            <person name="Rodriguez J."/>
            <person name="Rogers J."/>
            <person name="Rogov P."/>
            <person name="Rutman M."/>
            <person name="Schupbach R."/>
            <person name="Seaman C."/>
            <person name="Settipalli S."/>
            <person name="Sharpe T."/>
            <person name="Sheridan J."/>
            <person name="Sherpa N."/>
            <person name="Shi J."/>
            <person name="Smirnov S."/>
            <person name="Smith C."/>
            <person name="Sougnez C."/>
            <person name="Spencer B."/>
            <person name="Stalker J."/>
            <person name="Stange-thomann N."/>
            <person name="Stavropoulos S."/>
            <person name="Stetson K."/>
            <person name="Stone C."/>
            <person name="Stone S."/>
            <person name="Stubbs M."/>
            <person name="Talamas J."/>
            <person name="Tchuinga P."/>
            <person name="Tenzing P."/>
            <person name="Tesfaye S."/>
            <person name="Theodore J."/>
            <person name="Thoulutsang Y."/>
            <person name="Topham K."/>
            <person name="Towey S."/>
            <person name="Tsamla T."/>
            <person name="Tsomo N."/>
            <person name="Vallee D."/>
            <person name="Vassiliev H."/>
            <person name="Venkataraman V."/>
            <person name="Vinson J."/>
            <person name="Vo A."/>
            <person name="Wade C."/>
            <person name="Wang S."/>
            <person name="Wangchuk T."/>
            <person name="Wangdi T."/>
            <person name="Whittaker C."/>
            <person name="Wilkinson J."/>
            <person name="Wu Y."/>
            <person name="Wyman D."/>
            <person name="Yadav S."/>
            <person name="Yang S."/>
            <person name="Yang X."/>
            <person name="Yeager S."/>
            <person name="Yee E."/>
            <person name="Young G."/>
            <person name="Zainoun J."/>
            <person name="Zembeck L."/>
            <person name="Zimmer A."/>
            <person name="Zody M."/>
            <person name="Lander E."/>
        </authorList>
    </citation>
    <scope>NUCLEOTIDE SEQUENCE [LARGE SCALE GENOMIC DNA]</scope>
</reference>
<dbReference type="HOGENOM" id="CLU_1820137_0_0_1"/>